<keyword evidence="9" id="KW-0067">ATP-binding</keyword>
<dbReference type="PROSITE" id="PS50109">
    <property type="entry name" value="HIS_KIN"/>
    <property type="match status" value="1"/>
</dbReference>
<dbReference type="InterPro" id="IPR004358">
    <property type="entry name" value="Sig_transdc_His_kin-like_C"/>
</dbReference>
<dbReference type="PANTHER" id="PTHR44936">
    <property type="entry name" value="SENSOR PROTEIN CREC"/>
    <property type="match status" value="1"/>
</dbReference>
<dbReference type="InterPro" id="IPR005467">
    <property type="entry name" value="His_kinase_dom"/>
</dbReference>
<proteinExistence type="predicted"/>
<dbReference type="AlphaFoldDB" id="A0A091BIY3"/>
<evidence type="ECO:0000313" key="12">
    <source>
        <dbReference type="EMBL" id="KFN51736.1"/>
    </source>
</evidence>
<comment type="caution">
    <text evidence="12">The sequence shown here is derived from an EMBL/GenBank/DDBJ whole genome shotgun (WGS) entry which is preliminary data.</text>
</comment>
<dbReference type="Proteomes" id="UP000029392">
    <property type="component" value="Unassembled WGS sequence"/>
</dbReference>
<evidence type="ECO:0000256" key="5">
    <source>
        <dbReference type="ARBA" id="ARBA00022553"/>
    </source>
</evidence>
<dbReference type="EC" id="2.7.13.3" evidence="3"/>
<keyword evidence="10" id="KW-1133">Transmembrane helix</keyword>
<evidence type="ECO:0000256" key="2">
    <source>
        <dbReference type="ARBA" id="ARBA00004651"/>
    </source>
</evidence>
<dbReference type="Pfam" id="PF02518">
    <property type="entry name" value="HATPase_c"/>
    <property type="match status" value="1"/>
</dbReference>
<sequence length="403" mass="41766">MSHPGALATLVRLRWLSVAGQALAIAGVPLALPLHLPWPPMAAGVAALLAFNLWARRRAGAASPAAVLGHLAVDIAVLAWQLYWSGGPANPFVSLFIVPIALATSLLPARGVLATAALAVLAYSLLWLGHQPLPHVHGEFDLHLFGMWLNFLLTAAVLAFFGTRIAAELARQRAALAAERERGARDEGLMAVATLAAGAAHALNTPLATLSVVLSDLRDGVAGLDRESLQDDLALMAAQVDACRSAVGQLVSDARADAGSVPPSRLDARLGQALARWQLLRPGFEARLDVADDAAALPVTADRGFDYLVLNLLDNAADASRSAGSDRVALRVRRRGDVLALAFLDEGPGLAESPPGFRSDKPGGLGLGFALATRVCEQHGGALAPVPGGVEATLSVARLGQGA</sequence>
<dbReference type="PANTHER" id="PTHR44936:SF10">
    <property type="entry name" value="SENSOR PROTEIN RSTB"/>
    <property type="match status" value="1"/>
</dbReference>
<evidence type="ECO:0000256" key="6">
    <source>
        <dbReference type="ARBA" id="ARBA00022679"/>
    </source>
</evidence>
<keyword evidence="10" id="KW-0472">Membrane</keyword>
<feature type="domain" description="Histidine kinase" evidence="11">
    <location>
        <begin position="198"/>
        <end position="383"/>
    </location>
</feature>
<dbReference type="PRINTS" id="PR00344">
    <property type="entry name" value="BCTRLSENSOR"/>
</dbReference>
<feature type="transmembrane region" description="Helical" evidence="10">
    <location>
        <begin position="12"/>
        <end position="32"/>
    </location>
</feature>
<feature type="transmembrane region" description="Helical" evidence="10">
    <location>
        <begin position="38"/>
        <end position="55"/>
    </location>
</feature>
<dbReference type="GO" id="GO:0005886">
    <property type="term" value="C:plasma membrane"/>
    <property type="evidence" value="ECO:0007669"/>
    <property type="project" value="UniProtKB-SubCell"/>
</dbReference>
<dbReference type="Gene3D" id="1.10.287.130">
    <property type="match status" value="1"/>
</dbReference>
<dbReference type="Gene3D" id="3.30.565.10">
    <property type="entry name" value="Histidine kinase-like ATPase, C-terminal domain"/>
    <property type="match status" value="1"/>
</dbReference>
<dbReference type="SUPFAM" id="SSF47384">
    <property type="entry name" value="Homodimeric domain of signal transducing histidine kinase"/>
    <property type="match status" value="1"/>
</dbReference>
<evidence type="ECO:0000256" key="9">
    <source>
        <dbReference type="ARBA" id="ARBA00022840"/>
    </source>
</evidence>
<evidence type="ECO:0000256" key="8">
    <source>
        <dbReference type="ARBA" id="ARBA00022777"/>
    </source>
</evidence>
<dbReference type="EMBL" id="AVCH01000042">
    <property type="protein sequence ID" value="KFN51736.1"/>
    <property type="molecule type" value="Genomic_DNA"/>
</dbReference>
<evidence type="ECO:0000259" key="11">
    <source>
        <dbReference type="PROSITE" id="PS50109"/>
    </source>
</evidence>
<dbReference type="PATRIC" id="fig|1384054.3.peg.593"/>
<feature type="transmembrane region" description="Helical" evidence="10">
    <location>
        <begin position="112"/>
        <end position="130"/>
    </location>
</feature>
<dbReference type="CDD" id="cd00075">
    <property type="entry name" value="HATPase"/>
    <property type="match status" value="1"/>
</dbReference>
<comment type="catalytic activity">
    <reaction evidence="1">
        <text>ATP + protein L-histidine = ADP + protein N-phospho-L-histidine.</text>
        <dbReference type="EC" id="2.7.13.3"/>
    </reaction>
</comment>
<dbReference type="eggNOG" id="COG4191">
    <property type="taxonomic scope" value="Bacteria"/>
</dbReference>
<dbReference type="GO" id="GO:0000155">
    <property type="term" value="F:phosphorelay sensor kinase activity"/>
    <property type="evidence" value="ECO:0007669"/>
    <property type="project" value="InterPro"/>
</dbReference>
<evidence type="ECO:0000313" key="13">
    <source>
        <dbReference type="Proteomes" id="UP000029392"/>
    </source>
</evidence>
<dbReference type="SMART" id="SM00388">
    <property type="entry name" value="HisKA"/>
    <property type="match status" value="1"/>
</dbReference>
<dbReference type="SUPFAM" id="SSF55874">
    <property type="entry name" value="ATPase domain of HSP90 chaperone/DNA topoisomerase II/histidine kinase"/>
    <property type="match status" value="1"/>
</dbReference>
<feature type="transmembrane region" description="Helical" evidence="10">
    <location>
        <begin position="142"/>
        <end position="163"/>
    </location>
</feature>
<keyword evidence="7" id="KW-0547">Nucleotide-binding</keyword>
<dbReference type="InterPro" id="IPR036890">
    <property type="entry name" value="HATPase_C_sf"/>
</dbReference>
<evidence type="ECO:0000256" key="10">
    <source>
        <dbReference type="SAM" id="Phobius"/>
    </source>
</evidence>
<keyword evidence="8" id="KW-0418">Kinase</keyword>
<dbReference type="STRING" id="1384054.N790_04060"/>
<evidence type="ECO:0000256" key="7">
    <source>
        <dbReference type="ARBA" id="ARBA00022741"/>
    </source>
</evidence>
<gene>
    <name evidence="12" type="ORF">N790_04060</name>
</gene>
<feature type="transmembrane region" description="Helical" evidence="10">
    <location>
        <begin position="62"/>
        <end position="83"/>
    </location>
</feature>
<evidence type="ECO:0000256" key="4">
    <source>
        <dbReference type="ARBA" id="ARBA00022475"/>
    </source>
</evidence>
<protein>
    <recommendedName>
        <fullName evidence="3">histidine kinase</fullName>
        <ecNumber evidence="3">2.7.13.3</ecNumber>
    </recommendedName>
</protein>
<keyword evidence="4" id="KW-1003">Cell membrane</keyword>
<dbReference type="RefSeq" id="WP_043800628.1">
    <property type="nucleotide sequence ID" value="NZ_AVCH01000042.1"/>
</dbReference>
<reference evidence="12 13" key="1">
    <citation type="submission" date="2013-09" db="EMBL/GenBank/DDBJ databases">
        <title>Genome sequencing of Arenimonas malthae.</title>
        <authorList>
            <person name="Chen F."/>
            <person name="Wang G."/>
        </authorList>
    </citation>
    <scope>NUCLEOTIDE SEQUENCE [LARGE SCALE GENOMIC DNA]</scope>
    <source>
        <strain evidence="12 13">CC-JY-1</strain>
    </source>
</reference>
<feature type="transmembrane region" description="Helical" evidence="10">
    <location>
        <begin position="89"/>
        <end position="107"/>
    </location>
</feature>
<comment type="subcellular location">
    <subcellularLocation>
        <location evidence="2">Cell membrane</location>
        <topology evidence="2">Multi-pass membrane protein</topology>
    </subcellularLocation>
</comment>
<evidence type="ECO:0000256" key="1">
    <source>
        <dbReference type="ARBA" id="ARBA00000085"/>
    </source>
</evidence>
<dbReference type="InterPro" id="IPR050980">
    <property type="entry name" value="2C_sensor_his_kinase"/>
</dbReference>
<dbReference type="GO" id="GO:0005524">
    <property type="term" value="F:ATP binding"/>
    <property type="evidence" value="ECO:0007669"/>
    <property type="project" value="UniProtKB-KW"/>
</dbReference>
<keyword evidence="10" id="KW-0812">Transmembrane</keyword>
<organism evidence="12 13">
    <name type="scientific">Arenimonas malthae CC-JY-1</name>
    <dbReference type="NCBI Taxonomy" id="1384054"/>
    <lineage>
        <taxon>Bacteria</taxon>
        <taxon>Pseudomonadati</taxon>
        <taxon>Pseudomonadota</taxon>
        <taxon>Gammaproteobacteria</taxon>
        <taxon>Lysobacterales</taxon>
        <taxon>Lysobacteraceae</taxon>
        <taxon>Arenimonas</taxon>
    </lineage>
</organism>
<keyword evidence="13" id="KW-1185">Reference proteome</keyword>
<dbReference type="SMART" id="SM00387">
    <property type="entry name" value="HATPase_c"/>
    <property type="match status" value="1"/>
</dbReference>
<keyword evidence="5" id="KW-0597">Phosphoprotein</keyword>
<dbReference type="InterPro" id="IPR003594">
    <property type="entry name" value="HATPase_dom"/>
</dbReference>
<dbReference type="Pfam" id="PF25323">
    <property type="entry name" value="6TM_PilS"/>
    <property type="match status" value="1"/>
</dbReference>
<evidence type="ECO:0000256" key="3">
    <source>
        <dbReference type="ARBA" id="ARBA00012438"/>
    </source>
</evidence>
<keyword evidence="6" id="KW-0808">Transferase</keyword>
<dbReference type="InterPro" id="IPR003661">
    <property type="entry name" value="HisK_dim/P_dom"/>
</dbReference>
<name>A0A091BIY3_9GAMM</name>
<dbReference type="InterPro" id="IPR036097">
    <property type="entry name" value="HisK_dim/P_sf"/>
</dbReference>
<accession>A0A091BIY3</accession>